<dbReference type="PROSITE" id="PS50093">
    <property type="entry name" value="PKD"/>
    <property type="match status" value="1"/>
</dbReference>
<sequence>MLISRTMKNSALLIVLILFFSFFELNAQNCPSYASTSSSSGEACGNQDYSFSVDNTSCNGEVYFDVVGNYGSYGSEITWEVVSNTSGAIVASGGPGVSNGAINTTIGPLDPNVHGNVFDLKVYDSYGDGFSGGGFIQTQQGGIVLADINGDFGAESHIIFNANIVISSATITVTTPSGPVTAVANNCNDFIVQVPLSNANFCTPINVNLPWTITCDVSGTTISSGTHAVTVNPQVPTDVSDLVDITWNTTSCSWEVSPENDCDLLDIGNIFTISPDPAGLSTGACGNGNENFTVDYLGVSGAPNCCETAGPLVNETYDQSLTSSDAVVASSPFGGTNNSALITIPPNNSGGNATSLDLCVDVSGFCFDPPSTETDQSFYVIIFIDGNQVYMSPQLTGNSHNVCINLLDVPGGYTQSSTVEVYVLPNIFSVPGFWPWDPTIYTTFAPNKTCSNLADGEWTADFTTTIDVVFDQMVGSPVACSFSLNAPYTCCDPTPPTASNPAAINIDCNNNIPAPDPSVVTGATSVCGTPPTITFVSDVSDGNVCQGEQITRTYRVEDDCGGHVNVTQLINVDATNPTFTLTANDPTICGGTDGEIIIDGLDPNTTFNLTYIQNGTVMGPTSITTNVSGQYTIAGLPEGSYTDFLISLSTCSSCVGSDVAGISLNSGAAATIDAGSDQTVCVGSTVVLTAFNPDGATISWNNGVTDGVAFTPPTGTTTYTVTADLSGCTSTDVVVVTVNPLPSPTINPIADQCENETTVTLSGNPSGGTFSGTAVSGTNFDPSLAGIGNHTLTYDYTDANGCSNSVTTIVNVVAGPSFTLTSNDPTSCLTTDGSITIEGLQASTTYEVSYQDASGNVIGPVNLTSDATGNVIISNLGHGDYLNFEVVLDGCSTTDNTTITLDVLGVPNIDAGPDVEVCEGETVILVADNPDGATISWDNAITDGVAFTPVVGTTEYTVTGDLLGCVATDVVRVTVVSNPIVDAGVDIDVCEGQQVTLSASGADTYTWNNGVVDGQPFSPSLGTTTYEVVGVTSEGCEGTDQVDVNVATGPDVSFISDVDKGCAPLTVNLTNTSTTNGDCVYTFSDGTVINGCNPVHVFENAGCMDVTLTITDNQGCEGSFTAIDFICVDEIPKASFIANPMVIGGLTNEVDFLNNSTGGDTYQWIFGDSTISTDVNPSHEYDVEEEFYEVTLIAESSAGCMDTTFLIIEVEEELIYYIPNTFTPDGNNVNQVFKPIFTSGFDPMDYHFTVFNRWGEIVFESYNVDFGWDGTYGYDGHGVVKDGTYIYKIDFKRSNNDKRQEISGHVNVIK</sequence>
<evidence type="ECO:0000313" key="4">
    <source>
        <dbReference type="Proteomes" id="UP000236654"/>
    </source>
</evidence>
<keyword evidence="1" id="KW-0732">Signal</keyword>
<evidence type="ECO:0000256" key="1">
    <source>
        <dbReference type="SAM" id="SignalP"/>
    </source>
</evidence>
<accession>A0A2I0R1L0</accession>
<dbReference type="InterPro" id="IPR013783">
    <property type="entry name" value="Ig-like_fold"/>
</dbReference>
<feature type="signal peptide" evidence="1">
    <location>
        <begin position="1"/>
        <end position="27"/>
    </location>
</feature>
<dbReference type="SMART" id="SM00089">
    <property type="entry name" value="PKD"/>
    <property type="match status" value="2"/>
</dbReference>
<dbReference type="Pfam" id="PF18911">
    <property type="entry name" value="PKD_4"/>
    <property type="match status" value="1"/>
</dbReference>
<reference evidence="3 4" key="1">
    <citation type="submission" date="2017-12" db="EMBL/GenBank/DDBJ databases">
        <title>The draft genome sequence of Brumimicrobium saltpan LHR20.</title>
        <authorList>
            <person name="Do Z.-J."/>
            <person name="Luo H.-R."/>
        </authorList>
    </citation>
    <scope>NUCLEOTIDE SEQUENCE [LARGE SCALE GENOMIC DNA]</scope>
    <source>
        <strain evidence="3 4">LHR20</strain>
    </source>
</reference>
<dbReference type="Proteomes" id="UP000236654">
    <property type="component" value="Unassembled WGS sequence"/>
</dbReference>
<proteinExistence type="predicted"/>
<dbReference type="EMBL" id="PJNI01000009">
    <property type="protein sequence ID" value="PKR80471.1"/>
    <property type="molecule type" value="Genomic_DNA"/>
</dbReference>
<protein>
    <recommendedName>
        <fullName evidence="2">PKD domain-containing protein</fullName>
    </recommendedName>
</protein>
<evidence type="ECO:0000313" key="3">
    <source>
        <dbReference type="EMBL" id="PKR80471.1"/>
    </source>
</evidence>
<feature type="chain" id="PRO_5014141678" description="PKD domain-containing protein" evidence="1">
    <location>
        <begin position="28"/>
        <end position="1310"/>
    </location>
</feature>
<dbReference type="InterPro" id="IPR035986">
    <property type="entry name" value="PKD_dom_sf"/>
</dbReference>
<dbReference type="Pfam" id="PF13585">
    <property type="entry name" value="CHU_C"/>
    <property type="match status" value="1"/>
</dbReference>
<dbReference type="Gene3D" id="2.60.40.10">
    <property type="entry name" value="Immunoglobulins"/>
    <property type="match status" value="2"/>
</dbReference>
<dbReference type="OrthoDB" id="9765926at2"/>
<dbReference type="InterPro" id="IPR000601">
    <property type="entry name" value="PKD_dom"/>
</dbReference>
<keyword evidence="4" id="KW-1185">Reference proteome</keyword>
<dbReference type="SUPFAM" id="SSF49299">
    <property type="entry name" value="PKD domain"/>
    <property type="match status" value="2"/>
</dbReference>
<organism evidence="3 4">
    <name type="scientific">Brumimicrobium salinarum</name>
    <dbReference type="NCBI Taxonomy" id="2058658"/>
    <lineage>
        <taxon>Bacteria</taxon>
        <taxon>Pseudomonadati</taxon>
        <taxon>Bacteroidota</taxon>
        <taxon>Flavobacteriia</taxon>
        <taxon>Flavobacteriales</taxon>
        <taxon>Crocinitomicaceae</taxon>
        <taxon>Brumimicrobium</taxon>
    </lineage>
</organism>
<gene>
    <name evidence="3" type="ORF">CW751_08830</name>
</gene>
<feature type="domain" description="PKD" evidence="2">
    <location>
        <begin position="1081"/>
        <end position="1115"/>
    </location>
</feature>
<name>A0A2I0R1L0_9FLAO</name>
<dbReference type="InterPro" id="IPR022409">
    <property type="entry name" value="PKD/Chitinase_dom"/>
</dbReference>
<comment type="caution">
    <text evidence="3">The sequence shown here is derived from an EMBL/GenBank/DDBJ whole genome shotgun (WGS) entry which is preliminary data.</text>
</comment>
<evidence type="ECO:0000259" key="2">
    <source>
        <dbReference type="PROSITE" id="PS50093"/>
    </source>
</evidence>